<name>A0A6G6HQA5_GLAPU</name>
<dbReference type="PANTHER" id="PTHR43174">
    <property type="entry name" value="UDP-N-ACETYLGLUCOSAMINE 2-EPIMERASE"/>
    <property type="match status" value="1"/>
</dbReference>
<dbReference type="NCBIfam" id="TIGR00236">
    <property type="entry name" value="wecB"/>
    <property type="match status" value="1"/>
</dbReference>
<dbReference type="Gene3D" id="3.40.50.2000">
    <property type="entry name" value="Glycogen Phosphorylase B"/>
    <property type="match status" value="2"/>
</dbReference>
<dbReference type="SUPFAM" id="SSF53756">
    <property type="entry name" value="UDP-Glycosyltransferase/glycogen phosphorylase"/>
    <property type="match status" value="1"/>
</dbReference>
<evidence type="ECO:0000313" key="8">
    <source>
        <dbReference type="EMBL" id="QKY73804.1"/>
    </source>
</evidence>
<comment type="similarity">
    <text evidence="3 6">Belongs to the UDP-N-acetylglucosamine 2-epimerase family.</text>
</comment>
<evidence type="ECO:0000256" key="4">
    <source>
        <dbReference type="ARBA" id="ARBA00038858"/>
    </source>
</evidence>
<dbReference type="AlphaFoldDB" id="A0A6G6HQA5"/>
<dbReference type="Pfam" id="PF02350">
    <property type="entry name" value="Epimerase_2"/>
    <property type="match status" value="1"/>
</dbReference>
<evidence type="ECO:0000256" key="2">
    <source>
        <dbReference type="ARBA" id="ARBA00036080"/>
    </source>
</evidence>
<protein>
    <recommendedName>
        <fullName evidence="5">UDP-N-acetylglucosamine 2-epimerase</fullName>
        <ecNumber evidence="4">5.1.3.14</ecNumber>
    </recommendedName>
</protein>
<dbReference type="CDD" id="cd03786">
    <property type="entry name" value="GTB_UDP-GlcNAc_2-Epimerase"/>
    <property type="match status" value="1"/>
</dbReference>
<dbReference type="PANTHER" id="PTHR43174:SF2">
    <property type="entry name" value="UDP-N-ACETYLGLUCOSAMINE 2-EPIMERASE"/>
    <property type="match status" value="1"/>
</dbReference>
<evidence type="ECO:0000256" key="6">
    <source>
        <dbReference type="RuleBase" id="RU003513"/>
    </source>
</evidence>
<evidence type="ECO:0000313" key="9">
    <source>
        <dbReference type="Proteomes" id="UP000509790"/>
    </source>
</evidence>
<dbReference type="FunFam" id="3.40.50.2000:FF:000043">
    <property type="entry name" value="UDP-N-acetylglucosamine 2-epimerase"/>
    <property type="match status" value="1"/>
</dbReference>
<reference evidence="8 9" key="1">
    <citation type="submission" date="2019-06" db="EMBL/GenBank/DDBJ databases">
        <title>Complete genome sequence of Haemophilus parasuis HPS412.</title>
        <authorList>
            <person name="Yang S."/>
            <person name="Huang C."/>
        </authorList>
    </citation>
    <scope>NUCLEOTIDE SEQUENCE [LARGE SCALE GENOMIC DNA]</scope>
    <source>
        <strain evidence="8 9">HPS412</strain>
    </source>
</reference>
<evidence type="ECO:0000256" key="1">
    <source>
        <dbReference type="ARBA" id="ARBA00023235"/>
    </source>
</evidence>
<sequence>MAYRILAVFGTRPEAIKMAPLVKRLQQEGAFTIQVCVTGQHRQLLYPVLSLFDIQPDFDLNIMKSGQDLANITSRILLGVSEVLAQSQPDLVLVHGDTTTTFAASLACYYQRVPIAHIEAGLRTGNRFSPYPEEANRHLTSVLANYHFAPTDKAKANLLAEHHAEDRIWVTGNTVIDALMMMSQKITQNRPLTQQLQQQFPFLDSHKKLILVTGHRRENFGDGFERICHALRILAEQHTDIQIVYPVHLNPNVIEPTQRLLANIDNLFLLEPQPYLPFIYLMQQAYLILTDSGGIQEEAPALHKPVLLMREITERPEAVLAGTVKLVGTNAEHIVQSVKALLNDPQQYQQMSHAQNPYGDGNASERIVAVIKQLAQGTM</sequence>
<evidence type="ECO:0000256" key="5">
    <source>
        <dbReference type="ARBA" id="ARBA00074883"/>
    </source>
</evidence>
<keyword evidence="1 6" id="KW-0413">Isomerase</keyword>
<dbReference type="KEGG" id="hpas:JL26_10320"/>
<gene>
    <name evidence="8" type="ORF">FLK62_11710</name>
</gene>
<dbReference type="InterPro" id="IPR003331">
    <property type="entry name" value="UDP_GlcNAc_Epimerase_2_dom"/>
</dbReference>
<dbReference type="GO" id="GO:0008761">
    <property type="term" value="F:UDP-N-acetylglucosamine 2-epimerase activity"/>
    <property type="evidence" value="ECO:0007669"/>
    <property type="project" value="UniProtKB-EC"/>
</dbReference>
<organism evidence="8 9">
    <name type="scientific">Glaesserella parasuis</name>
    <name type="common">Haemophilus parasuis</name>
    <dbReference type="NCBI Taxonomy" id="738"/>
    <lineage>
        <taxon>Bacteria</taxon>
        <taxon>Pseudomonadati</taxon>
        <taxon>Pseudomonadota</taxon>
        <taxon>Gammaproteobacteria</taxon>
        <taxon>Pasteurellales</taxon>
        <taxon>Pasteurellaceae</taxon>
        <taxon>Glaesserella</taxon>
    </lineage>
</organism>
<proteinExistence type="inferred from homology"/>
<dbReference type="Proteomes" id="UP000509790">
    <property type="component" value="Chromosome"/>
</dbReference>
<accession>A0A6G6HQA5</accession>
<dbReference type="InterPro" id="IPR029767">
    <property type="entry name" value="WecB-like"/>
</dbReference>
<evidence type="ECO:0000259" key="7">
    <source>
        <dbReference type="Pfam" id="PF02350"/>
    </source>
</evidence>
<dbReference type="EC" id="5.1.3.14" evidence="4"/>
<feature type="domain" description="UDP-N-acetylglucosamine 2-epimerase" evidence="7">
    <location>
        <begin position="23"/>
        <end position="372"/>
    </location>
</feature>
<dbReference type="EMBL" id="CP041334">
    <property type="protein sequence ID" value="QKY73804.1"/>
    <property type="molecule type" value="Genomic_DNA"/>
</dbReference>
<evidence type="ECO:0000256" key="3">
    <source>
        <dbReference type="ARBA" id="ARBA00038209"/>
    </source>
</evidence>
<comment type="catalytic activity">
    <reaction evidence="2">
        <text>UDP-N-acetyl-alpha-D-glucosamine = UDP-N-acetyl-alpha-D-mannosamine</text>
        <dbReference type="Rhea" id="RHEA:17213"/>
        <dbReference type="ChEBI" id="CHEBI:57705"/>
        <dbReference type="ChEBI" id="CHEBI:68623"/>
        <dbReference type="EC" id="5.1.3.14"/>
    </reaction>
</comment>